<evidence type="ECO:0000313" key="2">
    <source>
        <dbReference type="Proteomes" id="UP000632498"/>
    </source>
</evidence>
<accession>A0A917FF57</accession>
<dbReference type="EMBL" id="BMHV01000037">
    <property type="protein sequence ID" value="GGF75314.1"/>
    <property type="molecule type" value="Genomic_DNA"/>
</dbReference>
<comment type="caution">
    <text evidence="1">The sequence shown here is derived from an EMBL/GenBank/DDBJ whole genome shotgun (WGS) entry which is preliminary data.</text>
</comment>
<protein>
    <submittedName>
        <fullName evidence="1">Uncharacterized protein</fullName>
    </submittedName>
</protein>
<keyword evidence="2" id="KW-1185">Reference proteome</keyword>
<dbReference type="RefSeq" id="WP_188667000.1">
    <property type="nucleotide sequence ID" value="NZ_BMHV01000037.1"/>
</dbReference>
<gene>
    <name evidence="1" type="ORF">GCM10011332_31630</name>
</gene>
<organism evidence="1 2">
    <name type="scientific">Terasakiella brassicae</name>
    <dbReference type="NCBI Taxonomy" id="1634917"/>
    <lineage>
        <taxon>Bacteria</taxon>
        <taxon>Pseudomonadati</taxon>
        <taxon>Pseudomonadota</taxon>
        <taxon>Alphaproteobacteria</taxon>
        <taxon>Rhodospirillales</taxon>
        <taxon>Terasakiellaceae</taxon>
        <taxon>Terasakiella</taxon>
    </lineage>
</organism>
<dbReference type="Proteomes" id="UP000632498">
    <property type="component" value="Unassembled WGS sequence"/>
</dbReference>
<name>A0A917FF57_9PROT</name>
<sequence length="124" mass="13815">MMKISIVPINFTGNFPLGYTVPRIFLPKVELGGHSVLVSTLETDTLFDDIYQIKVTGRLIISHELDYGNIEEIKEIESGSCFDNGVTAQIWNVKAKVDVDNIMTIDLDYMNAEKAATSMEGVKQ</sequence>
<reference evidence="1" key="2">
    <citation type="submission" date="2020-09" db="EMBL/GenBank/DDBJ databases">
        <authorList>
            <person name="Sun Q."/>
            <person name="Zhou Y."/>
        </authorList>
    </citation>
    <scope>NUCLEOTIDE SEQUENCE</scope>
    <source>
        <strain evidence="1">CGMCC 1.15254</strain>
    </source>
</reference>
<dbReference type="AlphaFoldDB" id="A0A917FF57"/>
<evidence type="ECO:0000313" key="1">
    <source>
        <dbReference type="EMBL" id="GGF75314.1"/>
    </source>
</evidence>
<reference evidence="1" key="1">
    <citation type="journal article" date="2014" name="Int. J. Syst. Evol. Microbiol.">
        <title>Complete genome sequence of Corynebacterium casei LMG S-19264T (=DSM 44701T), isolated from a smear-ripened cheese.</title>
        <authorList>
            <consortium name="US DOE Joint Genome Institute (JGI-PGF)"/>
            <person name="Walter F."/>
            <person name="Albersmeier A."/>
            <person name="Kalinowski J."/>
            <person name="Ruckert C."/>
        </authorList>
    </citation>
    <scope>NUCLEOTIDE SEQUENCE</scope>
    <source>
        <strain evidence="1">CGMCC 1.15254</strain>
    </source>
</reference>
<proteinExistence type="predicted"/>